<gene>
    <name evidence="7" type="ORF">ISALK_06055</name>
</gene>
<keyword evidence="1" id="KW-0436">Ligase</keyword>
<dbReference type="GO" id="GO:0016874">
    <property type="term" value="F:ligase activity"/>
    <property type="evidence" value="ECO:0007669"/>
    <property type="project" value="UniProtKB-KW"/>
</dbReference>
<comment type="caution">
    <text evidence="7">The sequence shown here is derived from an EMBL/GenBank/DDBJ whole genome shotgun (WGS) entry which is preliminary data.</text>
</comment>
<accession>A0AA44BEZ7</accession>
<evidence type="ECO:0000313" key="7">
    <source>
        <dbReference type="EMBL" id="NBG88061.1"/>
    </source>
</evidence>
<dbReference type="Proteomes" id="UP000449710">
    <property type="component" value="Unassembled WGS sequence"/>
</dbReference>
<name>A0AA44BEZ7_9CLOT</name>
<reference evidence="7 8" key="1">
    <citation type="submission" date="2019-04" db="EMBL/GenBank/DDBJ databases">
        <title>Isachenkonia alkalipeptolytica gen. nov. sp. nov. a new anaerobic, alkiliphilic organothrophic bacterium capable to reduce synthesized ferrihydrite isolated from a soda lake.</title>
        <authorList>
            <person name="Toshchakov S.V."/>
            <person name="Zavarzina D.G."/>
            <person name="Zhilina T.N."/>
            <person name="Kostrikina N.A."/>
            <person name="Kublanov I.V."/>
        </authorList>
    </citation>
    <scope>NUCLEOTIDE SEQUENCE [LARGE SCALE GENOMIC DNA]</scope>
    <source>
        <strain evidence="7 8">Z-1701</strain>
    </source>
</reference>
<sequence>MSQHELFQRFKEDVQKEPERYIREYVKVQDRVNHSPAIYKGEPVKFLYQPYFFSDQDIRRFKELTNTLGEILKKVIRRYMEEPDFRKHFGFSPYLEELILKDPGYHHPFPMARFDIFYHQDGSFQFCELNADGSSGMVEARELDRIIYDSLALDRYKEEYDFHTFELFDSWIDALRDNYHQFAGTRKTPQVAIVDFIKDKPPSEFVEFQKAFQKRGYSTIIADPRDLELRGEHLYHGDFRIDCIYRRTVTWEVEKHRKEVQDYVRAYLQGKVCIVGSFRSQIIHNKIIFSVLHDEEATGFLNPEEREFIQRHIPFTVPFSSKEPRLLEMILKNKDRYVLKPSDKFACHGVSVGRDYLSEQWRQFAEEEVDEEYLIQEFCNVPSREMAIFSKDQVTFQECNYITGVYVYNGSFQGIYHRAGRENIIGSLVEGFSLPNYLVRKK</sequence>
<dbReference type="AlphaFoldDB" id="A0AA44BEZ7"/>
<evidence type="ECO:0000256" key="2">
    <source>
        <dbReference type="ARBA" id="ARBA00022723"/>
    </source>
</evidence>
<organism evidence="7 8">
    <name type="scientific">Isachenkonia alkalipeptolytica</name>
    <dbReference type="NCBI Taxonomy" id="2565777"/>
    <lineage>
        <taxon>Bacteria</taxon>
        <taxon>Bacillati</taxon>
        <taxon>Bacillota</taxon>
        <taxon>Clostridia</taxon>
        <taxon>Eubacteriales</taxon>
        <taxon>Clostridiaceae</taxon>
        <taxon>Isachenkonia</taxon>
    </lineage>
</organism>
<evidence type="ECO:0000259" key="6">
    <source>
        <dbReference type="Pfam" id="PF03738"/>
    </source>
</evidence>
<evidence type="ECO:0000313" key="8">
    <source>
        <dbReference type="Proteomes" id="UP000449710"/>
    </source>
</evidence>
<keyword evidence="2" id="KW-0479">Metal-binding</keyword>
<evidence type="ECO:0000256" key="4">
    <source>
        <dbReference type="ARBA" id="ARBA00022840"/>
    </source>
</evidence>
<keyword evidence="8" id="KW-1185">Reference proteome</keyword>
<dbReference type="GO" id="GO:0046872">
    <property type="term" value="F:metal ion binding"/>
    <property type="evidence" value="ECO:0007669"/>
    <property type="project" value="UniProtKB-KW"/>
</dbReference>
<dbReference type="RefSeq" id="WP_160720181.1">
    <property type="nucleotide sequence ID" value="NZ_SUMG01000005.1"/>
</dbReference>
<protein>
    <recommendedName>
        <fullName evidence="6">Glutathionylspermidine synthase pre-ATP-grasp-like domain-containing protein</fullName>
    </recommendedName>
</protein>
<evidence type="ECO:0000256" key="5">
    <source>
        <dbReference type="ARBA" id="ARBA00022842"/>
    </source>
</evidence>
<evidence type="ECO:0000256" key="3">
    <source>
        <dbReference type="ARBA" id="ARBA00022741"/>
    </source>
</evidence>
<keyword evidence="4" id="KW-0067">ATP-binding</keyword>
<evidence type="ECO:0000256" key="1">
    <source>
        <dbReference type="ARBA" id="ARBA00022598"/>
    </source>
</evidence>
<dbReference type="Pfam" id="PF03738">
    <property type="entry name" value="GSP_synth"/>
    <property type="match status" value="1"/>
</dbReference>
<keyword evidence="3" id="KW-0547">Nucleotide-binding</keyword>
<dbReference type="SUPFAM" id="SSF56059">
    <property type="entry name" value="Glutathione synthetase ATP-binding domain-like"/>
    <property type="match status" value="1"/>
</dbReference>
<dbReference type="EMBL" id="SUMG01000005">
    <property type="protein sequence ID" value="NBG88061.1"/>
    <property type="molecule type" value="Genomic_DNA"/>
</dbReference>
<dbReference type="InterPro" id="IPR005494">
    <property type="entry name" value="GSPS_pre-ATP-grasp-like_dom"/>
</dbReference>
<feature type="domain" description="Glutathionylspermidine synthase pre-ATP-grasp-like" evidence="6">
    <location>
        <begin position="51"/>
        <end position="426"/>
    </location>
</feature>
<keyword evidence="5" id="KW-0460">Magnesium</keyword>
<dbReference type="GO" id="GO:0005524">
    <property type="term" value="F:ATP binding"/>
    <property type="evidence" value="ECO:0007669"/>
    <property type="project" value="UniProtKB-KW"/>
</dbReference>
<proteinExistence type="predicted"/>